<evidence type="ECO:0000313" key="2">
    <source>
        <dbReference type="Proteomes" id="UP000548476"/>
    </source>
</evidence>
<evidence type="ECO:0000313" key="1">
    <source>
        <dbReference type="EMBL" id="MBB6035230.1"/>
    </source>
</evidence>
<gene>
    <name evidence="1" type="ORF">HNR73_003087</name>
</gene>
<reference evidence="1 2" key="1">
    <citation type="submission" date="2020-08" db="EMBL/GenBank/DDBJ databases">
        <title>Genomic Encyclopedia of Type Strains, Phase IV (KMG-IV): sequencing the most valuable type-strain genomes for metagenomic binning, comparative biology and taxonomic classification.</title>
        <authorList>
            <person name="Goeker M."/>
        </authorList>
    </citation>
    <scope>NUCLEOTIDE SEQUENCE [LARGE SCALE GENOMIC DNA]</scope>
    <source>
        <strain evidence="1 2">YIM 65646</strain>
    </source>
</reference>
<name>A0A841FTC4_9ACTN</name>
<accession>A0A841FTC4</accession>
<organism evidence="1 2">
    <name type="scientific">Phytomonospora endophytica</name>
    <dbReference type="NCBI Taxonomy" id="714109"/>
    <lineage>
        <taxon>Bacteria</taxon>
        <taxon>Bacillati</taxon>
        <taxon>Actinomycetota</taxon>
        <taxon>Actinomycetes</taxon>
        <taxon>Micromonosporales</taxon>
        <taxon>Micromonosporaceae</taxon>
        <taxon>Phytomonospora</taxon>
    </lineage>
</organism>
<proteinExistence type="predicted"/>
<sequence>MFRRLADSITGVLVPRASAGACKACYVHGSCGQGGQRICCWIGSTCRYTCGCAA</sequence>
<dbReference type="AlphaFoldDB" id="A0A841FTC4"/>
<keyword evidence="2" id="KW-1185">Reference proteome</keyword>
<protein>
    <submittedName>
        <fullName evidence="1">Uncharacterized protein</fullName>
    </submittedName>
</protein>
<dbReference type="RefSeq" id="WP_184788088.1">
    <property type="nucleotide sequence ID" value="NZ_BONT01000005.1"/>
</dbReference>
<comment type="caution">
    <text evidence="1">The sequence shown here is derived from an EMBL/GenBank/DDBJ whole genome shotgun (WGS) entry which is preliminary data.</text>
</comment>
<dbReference type="EMBL" id="JACHGT010000006">
    <property type="protein sequence ID" value="MBB6035230.1"/>
    <property type="molecule type" value="Genomic_DNA"/>
</dbReference>
<dbReference type="Proteomes" id="UP000548476">
    <property type="component" value="Unassembled WGS sequence"/>
</dbReference>